<accession>A0A7X5LPC2</accession>
<comment type="caution">
    <text evidence="2">The sequence shown here is derived from an EMBL/GenBank/DDBJ whole genome shotgun (WGS) entry which is preliminary data.</text>
</comment>
<dbReference type="CDD" id="cd02042">
    <property type="entry name" value="ParAB_family"/>
    <property type="match status" value="1"/>
</dbReference>
<protein>
    <submittedName>
        <fullName evidence="2">AAA family ATPase</fullName>
    </submittedName>
</protein>
<evidence type="ECO:0000313" key="3">
    <source>
        <dbReference type="Proteomes" id="UP000470213"/>
    </source>
</evidence>
<dbReference type="Gene3D" id="3.40.50.300">
    <property type="entry name" value="P-loop containing nucleotide triphosphate hydrolases"/>
    <property type="match status" value="1"/>
</dbReference>
<organism evidence="2 3">
    <name type="scientific">Alteromonas profundi</name>
    <dbReference type="NCBI Taxonomy" id="2696062"/>
    <lineage>
        <taxon>Bacteria</taxon>
        <taxon>Pseudomonadati</taxon>
        <taxon>Pseudomonadota</taxon>
        <taxon>Gammaproteobacteria</taxon>
        <taxon>Alteromonadales</taxon>
        <taxon>Alteromonadaceae</taxon>
        <taxon>Alteromonas/Salinimonas group</taxon>
        <taxon>Alteromonas</taxon>
    </lineage>
</organism>
<name>A0A7X5LPC2_9ALTE</name>
<dbReference type="EMBL" id="JAAAWN010000039">
    <property type="protein sequence ID" value="NDV93095.1"/>
    <property type="molecule type" value="Genomic_DNA"/>
</dbReference>
<evidence type="ECO:0000313" key="2">
    <source>
        <dbReference type="EMBL" id="NDV93095.1"/>
    </source>
</evidence>
<dbReference type="PANTHER" id="PTHR13696:SF99">
    <property type="entry name" value="COBYRINIC ACID AC-DIAMIDE SYNTHASE"/>
    <property type="match status" value="1"/>
</dbReference>
<dbReference type="InterPro" id="IPR002586">
    <property type="entry name" value="CobQ/CobB/MinD/ParA_Nub-bd_dom"/>
</dbReference>
<dbReference type="AlphaFoldDB" id="A0A7X5LPC2"/>
<proteinExistence type="predicted"/>
<dbReference type="InterPro" id="IPR050678">
    <property type="entry name" value="DNA_Partitioning_ATPase"/>
</dbReference>
<evidence type="ECO:0000259" key="1">
    <source>
        <dbReference type="Pfam" id="PF01656"/>
    </source>
</evidence>
<dbReference type="InterPro" id="IPR027417">
    <property type="entry name" value="P-loop_NTPase"/>
</dbReference>
<dbReference type="PANTHER" id="PTHR13696">
    <property type="entry name" value="P-LOOP CONTAINING NUCLEOSIDE TRIPHOSPHATE HYDROLASE"/>
    <property type="match status" value="1"/>
</dbReference>
<dbReference type="RefSeq" id="WP_163088442.1">
    <property type="nucleotide sequence ID" value="NZ_JAAAWN010000039.1"/>
</dbReference>
<reference evidence="2 3" key="1">
    <citation type="submission" date="2020-01" db="EMBL/GenBank/DDBJ databases">
        <authorList>
            <person name="Chen J."/>
            <person name="Zhu S."/>
            <person name="Yang J."/>
        </authorList>
    </citation>
    <scope>NUCLEOTIDE SEQUENCE [LARGE SCALE GENOMIC DNA]</scope>
    <source>
        <strain evidence="2 3">345S023</strain>
    </source>
</reference>
<sequence length="196" mass="21955">MKIITFYCPKGGVGKSTLSKNFAVFLSLVKQHKVLFLDLDRQRHVMQASEKHEDWPFIVLDRIPDNFGDVDYVVGDISPVGVAALSVEQKQMLENSDLIISPFEADSDNIDSMVDIYNLQTKAIIKPVLNKFTSTSKLHKEALSVIKDCLVLKSRSAYPQTSGANSIFFKNPYSSALSNARNDFKQLANKLLELVK</sequence>
<keyword evidence="3" id="KW-1185">Reference proteome</keyword>
<dbReference type="Proteomes" id="UP000470213">
    <property type="component" value="Unassembled WGS sequence"/>
</dbReference>
<dbReference type="SUPFAM" id="SSF52540">
    <property type="entry name" value="P-loop containing nucleoside triphosphate hydrolases"/>
    <property type="match status" value="1"/>
</dbReference>
<gene>
    <name evidence="2" type="ORF">GTH32_18155</name>
</gene>
<feature type="domain" description="CobQ/CobB/MinD/ParA nucleotide binding" evidence="1">
    <location>
        <begin position="6"/>
        <end position="145"/>
    </location>
</feature>
<dbReference type="Pfam" id="PF01656">
    <property type="entry name" value="CbiA"/>
    <property type="match status" value="1"/>
</dbReference>